<sequence>MAEIPALRTDRQNWPTWRTNLKAVLEELGISAYLSQTTPNPYDEQTNALAKCAIASTIPDLLFLRILRFKSAYECFETLRTLFEKPTTTTAVQYELRSDKNTRVAAHSVETATDVRDTSHRDGEVSHGSGRRNNDVPRNNTRRQHQRETRNQGRVDRRKEVGEKGKKSSGRGDKKVTAATGPGKGATDQKAGGVSLVKPMSSQENVPGTHINTPSPPPPTPSLLFEQTAPTSRRLTHQRSWNGHVPRNGTRHTREDDVDVEGSRGDVKSRSRGGREPDDEDGDDDDVHHAHVEPHPPSLTRQMASNKAADTSNLSTTSARPRLPAGTSRGPPNGSNENNGGKGEGNKRASGIAAPSSNGKYAVPDLIPPAPNPDKPGPPPSMPLEGEKGQRSSGHADKTGTHQIEAPRHESRTTPPERTPYNGEGRGVAIGHRQAVGEEDEVGGKDEANDEAKEVEGSQAARNVSYRVDERRRGDQEGQKDEGRPDEGEEHRTAATNANDEDDAPSTPPAPQPPPAPPLPAPNHPEQHDNNNMMKSNKTPARIHADAMHNPGGHTKSPGSVPPSIGLEGEKSKRSSLNVEPMDVQTNDVDVEDDHDNQTMPRGPVGTPDGDTRRPNRPTEPPDEEKGGQRRNGQQETTVREVESKMSSRDVESRGREDERDKSRKVEGEVGDQNGKYDGH</sequence>
<feature type="compositionally biased region" description="Pro residues" evidence="1">
    <location>
        <begin position="366"/>
        <end position="382"/>
    </location>
</feature>
<dbReference type="Proteomes" id="UP000053647">
    <property type="component" value="Unassembled WGS sequence"/>
</dbReference>
<dbReference type="EMBL" id="KN819402">
    <property type="protein sequence ID" value="KIJ10570.1"/>
    <property type="molecule type" value="Genomic_DNA"/>
</dbReference>
<feature type="compositionally biased region" description="Low complexity" evidence="1">
    <location>
        <begin position="328"/>
        <end position="339"/>
    </location>
</feature>
<feature type="compositionally biased region" description="Polar residues" evidence="1">
    <location>
        <begin position="200"/>
        <end position="212"/>
    </location>
</feature>
<feature type="compositionally biased region" description="Basic and acidic residues" evidence="1">
    <location>
        <begin position="638"/>
        <end position="668"/>
    </location>
</feature>
<feature type="compositionally biased region" description="Polar residues" evidence="1">
    <location>
        <begin position="228"/>
        <end position="241"/>
    </location>
</feature>
<evidence type="ECO:0000313" key="3">
    <source>
        <dbReference type="Proteomes" id="UP000053647"/>
    </source>
</evidence>
<evidence type="ECO:0000313" key="2">
    <source>
        <dbReference type="EMBL" id="KIJ10570.1"/>
    </source>
</evidence>
<name>A0A0C9T4I4_PAXIN</name>
<dbReference type="AlphaFoldDB" id="A0A0C9T4I4"/>
<feature type="compositionally biased region" description="Basic and acidic residues" evidence="1">
    <location>
        <begin position="146"/>
        <end position="176"/>
    </location>
</feature>
<feature type="compositionally biased region" description="Polar residues" evidence="1">
    <location>
        <begin position="299"/>
        <end position="319"/>
    </location>
</feature>
<feature type="region of interest" description="Disordered" evidence="1">
    <location>
        <begin position="109"/>
        <end position="680"/>
    </location>
</feature>
<feature type="compositionally biased region" description="Pro residues" evidence="1">
    <location>
        <begin position="506"/>
        <end position="523"/>
    </location>
</feature>
<reference evidence="2 3" key="1">
    <citation type="submission" date="2014-06" db="EMBL/GenBank/DDBJ databases">
        <authorList>
            <consortium name="DOE Joint Genome Institute"/>
            <person name="Kuo A."/>
            <person name="Kohler A."/>
            <person name="Nagy L.G."/>
            <person name="Floudas D."/>
            <person name="Copeland A."/>
            <person name="Barry K.W."/>
            <person name="Cichocki N."/>
            <person name="Veneault-Fourrey C."/>
            <person name="LaButti K."/>
            <person name="Lindquist E.A."/>
            <person name="Lipzen A."/>
            <person name="Lundell T."/>
            <person name="Morin E."/>
            <person name="Murat C."/>
            <person name="Sun H."/>
            <person name="Tunlid A."/>
            <person name="Henrissat B."/>
            <person name="Grigoriev I.V."/>
            <person name="Hibbett D.S."/>
            <person name="Martin F."/>
            <person name="Nordberg H.P."/>
            <person name="Cantor M.N."/>
            <person name="Hua S.X."/>
        </authorList>
    </citation>
    <scope>NUCLEOTIDE SEQUENCE [LARGE SCALE GENOMIC DNA]</scope>
    <source>
        <strain evidence="2 3">ATCC 200175</strain>
    </source>
</reference>
<keyword evidence="3" id="KW-1185">Reference proteome</keyword>
<protein>
    <submittedName>
        <fullName evidence="2">Uncharacterized protein</fullName>
    </submittedName>
</protein>
<feature type="compositionally biased region" description="Basic and acidic residues" evidence="1">
    <location>
        <begin position="113"/>
        <end position="125"/>
    </location>
</feature>
<feature type="compositionally biased region" description="Basic and acidic residues" evidence="1">
    <location>
        <begin position="261"/>
        <end position="276"/>
    </location>
</feature>
<organism evidence="2 3">
    <name type="scientific">Paxillus involutus ATCC 200175</name>
    <dbReference type="NCBI Taxonomy" id="664439"/>
    <lineage>
        <taxon>Eukaryota</taxon>
        <taxon>Fungi</taxon>
        <taxon>Dikarya</taxon>
        <taxon>Basidiomycota</taxon>
        <taxon>Agaricomycotina</taxon>
        <taxon>Agaricomycetes</taxon>
        <taxon>Agaricomycetidae</taxon>
        <taxon>Boletales</taxon>
        <taxon>Paxilineae</taxon>
        <taxon>Paxillaceae</taxon>
        <taxon>Paxillus</taxon>
    </lineage>
</organism>
<gene>
    <name evidence="2" type="ORF">PAXINDRAFT_16409</name>
</gene>
<feature type="compositionally biased region" description="Basic and acidic residues" evidence="1">
    <location>
        <begin position="442"/>
        <end position="456"/>
    </location>
</feature>
<proteinExistence type="predicted"/>
<accession>A0A0C9T4I4</accession>
<reference evidence="3" key="2">
    <citation type="submission" date="2015-01" db="EMBL/GenBank/DDBJ databases">
        <title>Evolutionary Origins and Diversification of the Mycorrhizal Mutualists.</title>
        <authorList>
            <consortium name="DOE Joint Genome Institute"/>
            <consortium name="Mycorrhizal Genomics Consortium"/>
            <person name="Kohler A."/>
            <person name="Kuo A."/>
            <person name="Nagy L.G."/>
            <person name="Floudas D."/>
            <person name="Copeland A."/>
            <person name="Barry K.W."/>
            <person name="Cichocki N."/>
            <person name="Veneault-Fourrey C."/>
            <person name="LaButti K."/>
            <person name="Lindquist E.A."/>
            <person name="Lipzen A."/>
            <person name="Lundell T."/>
            <person name="Morin E."/>
            <person name="Murat C."/>
            <person name="Riley R."/>
            <person name="Ohm R."/>
            <person name="Sun H."/>
            <person name="Tunlid A."/>
            <person name="Henrissat B."/>
            <person name="Grigoriev I.V."/>
            <person name="Hibbett D.S."/>
            <person name="Martin F."/>
        </authorList>
    </citation>
    <scope>NUCLEOTIDE SEQUENCE [LARGE SCALE GENOMIC DNA]</scope>
    <source>
        <strain evidence="3">ATCC 200175</strain>
    </source>
</reference>
<dbReference type="HOGENOM" id="CLU_007654_2_0_1"/>
<evidence type="ECO:0000256" key="1">
    <source>
        <dbReference type="SAM" id="MobiDB-lite"/>
    </source>
</evidence>
<feature type="compositionally biased region" description="Basic and acidic residues" evidence="1">
    <location>
        <begin position="467"/>
        <end position="493"/>
    </location>
</feature>
<feature type="compositionally biased region" description="Basic and acidic residues" evidence="1">
    <location>
        <begin position="385"/>
        <end position="412"/>
    </location>
</feature>
<feature type="compositionally biased region" description="Polar residues" evidence="1">
    <location>
        <begin position="530"/>
        <end position="539"/>
    </location>
</feature>